<organism evidence="1">
    <name type="scientific">Tetraselmis sp. GSL018</name>
    <dbReference type="NCBI Taxonomy" id="582737"/>
    <lineage>
        <taxon>Eukaryota</taxon>
        <taxon>Viridiplantae</taxon>
        <taxon>Chlorophyta</taxon>
        <taxon>core chlorophytes</taxon>
        <taxon>Chlorodendrophyceae</taxon>
        <taxon>Chlorodendrales</taxon>
        <taxon>Chlorodendraceae</taxon>
        <taxon>Tetraselmis</taxon>
    </lineage>
</organism>
<dbReference type="EMBL" id="GBEZ01011745">
    <property type="protein sequence ID" value="JAC74067.1"/>
    <property type="molecule type" value="Transcribed_RNA"/>
</dbReference>
<evidence type="ECO:0000313" key="1">
    <source>
        <dbReference type="EMBL" id="JAC74067.1"/>
    </source>
</evidence>
<sequence>MVEKGWKLFHICTLTYYLPLCLCADISICFVQTLSSLHNLSYLKTAISDAATAIRAVKDVNEGGFLFP</sequence>
<proteinExistence type="predicted"/>
<feature type="non-terminal residue" evidence="1">
    <location>
        <position position="68"/>
    </location>
</feature>
<reference evidence="1" key="1">
    <citation type="submission" date="2014-05" db="EMBL/GenBank/DDBJ databases">
        <title>The transcriptome of the halophilic microalga Tetraselmis sp. GSL018 isolated from the Great Salt Lake, Utah.</title>
        <authorList>
            <person name="Jinkerson R.E."/>
            <person name="D'Adamo S."/>
            <person name="Posewitz M.C."/>
        </authorList>
    </citation>
    <scope>NUCLEOTIDE SEQUENCE</scope>
    <source>
        <strain evidence="1">GSL018</strain>
    </source>
</reference>
<gene>
    <name evidence="1" type="ORF">TSPGSL018_26982</name>
</gene>
<protein>
    <submittedName>
        <fullName evidence="1">Uncharacterized protein</fullName>
    </submittedName>
</protein>
<dbReference type="AlphaFoldDB" id="A0A061RMC1"/>
<name>A0A061RMC1_9CHLO</name>
<accession>A0A061RMC1</accession>